<accession>A0A1J5S520</accession>
<sequence>MKIKTAKDEYLEKATKLSEEESERLLSRMSGKLPRRLDKEKLSKLDALAIQLEIEDDQLDEWRERMHSMKAKN</sequence>
<dbReference type="AlphaFoldDB" id="A0A1J5S520"/>
<gene>
    <name evidence="2" type="ORF">GALL_210640</name>
</gene>
<comment type="caution">
    <text evidence="2">The sequence shown here is derived from an EMBL/GenBank/DDBJ whole genome shotgun (WGS) entry which is preliminary data.</text>
</comment>
<protein>
    <submittedName>
        <fullName evidence="2">Uncharacterized protein</fullName>
    </submittedName>
</protein>
<dbReference type="EMBL" id="MLJW01000141">
    <property type="protein sequence ID" value="OIQ96867.1"/>
    <property type="molecule type" value="Genomic_DNA"/>
</dbReference>
<organism evidence="2">
    <name type="scientific">mine drainage metagenome</name>
    <dbReference type="NCBI Taxonomy" id="410659"/>
    <lineage>
        <taxon>unclassified sequences</taxon>
        <taxon>metagenomes</taxon>
        <taxon>ecological metagenomes</taxon>
    </lineage>
</organism>
<name>A0A1J5S520_9ZZZZ</name>
<feature type="coiled-coil region" evidence="1">
    <location>
        <begin position="3"/>
        <end position="72"/>
    </location>
</feature>
<evidence type="ECO:0000313" key="2">
    <source>
        <dbReference type="EMBL" id="OIQ96867.1"/>
    </source>
</evidence>
<keyword evidence="1" id="KW-0175">Coiled coil</keyword>
<proteinExistence type="predicted"/>
<reference evidence="2" key="1">
    <citation type="submission" date="2016-10" db="EMBL/GenBank/DDBJ databases">
        <title>Sequence of Gallionella enrichment culture.</title>
        <authorList>
            <person name="Poehlein A."/>
            <person name="Muehling M."/>
            <person name="Daniel R."/>
        </authorList>
    </citation>
    <scope>NUCLEOTIDE SEQUENCE</scope>
</reference>
<evidence type="ECO:0000256" key="1">
    <source>
        <dbReference type="SAM" id="Coils"/>
    </source>
</evidence>